<dbReference type="Proteomes" id="UP000531251">
    <property type="component" value="Unassembled WGS sequence"/>
</dbReference>
<protein>
    <recommendedName>
        <fullName evidence="5">Alginate export domain-containing protein</fullName>
    </recommendedName>
</protein>
<reference evidence="3 4" key="1">
    <citation type="submission" date="2020-03" db="EMBL/GenBank/DDBJ databases">
        <title>Genomic Encyclopedia of Type Strains, Phase IV (KMG-IV): sequencing the most valuable type-strain genomes for metagenomic binning, comparative biology and taxonomic classification.</title>
        <authorList>
            <person name="Goeker M."/>
        </authorList>
    </citation>
    <scope>NUCLEOTIDE SEQUENCE [LARGE SCALE GENOMIC DNA]</scope>
    <source>
        <strain evidence="3 4">DSM 7225</strain>
    </source>
</reference>
<keyword evidence="2" id="KW-0732">Signal</keyword>
<comment type="caution">
    <text evidence="3">The sequence shown here is derived from an EMBL/GenBank/DDBJ whole genome shotgun (WGS) entry which is preliminary data.</text>
</comment>
<sequence length="439" mass="47640">MRTTFAALALIAPLPAFAQEDHSMHDMGSMPAEPTPQDHAAMGHTMNGMTADQPMPMMRMGGSDHAAGGSGTSLLPQADGPMRGVMLSHGDWMVMAHGYLWGVYTDQGGPRGKDEAFVESMAMLSATRDWGGTSLQLRAMGSLEPAMGQRGYPNLFASGETANGQPLVDRQHPHDLFMELSARADTQVAPGTKLFVYGGPVAEPALGPSAFMHRRSARYFALSPIAHHWFDSSHITYGVVTGGVQAGRVQLEGSWFNGREPDEHRWDIDPIKLDSWSVRASWSPTDNWVAQVSTGHLKNPEVTHAGEDEQRTTASLHYSSGKVSAMVGYAAKHRLPGPVLSAFTAEANWDLTSRHSLFGRVENVANDELFPDHDDPLHDRKFRVTRFEGGYAYRIPLANQTELALGGSVAAYAKPSVLDAAYGKAPLSYTLFARLALGR</sequence>
<evidence type="ECO:0000256" key="1">
    <source>
        <dbReference type="SAM" id="MobiDB-lite"/>
    </source>
</evidence>
<feature type="region of interest" description="Disordered" evidence="1">
    <location>
        <begin position="24"/>
        <end position="44"/>
    </location>
</feature>
<dbReference type="EMBL" id="JAATJB010000002">
    <property type="protein sequence ID" value="NJB96687.1"/>
    <property type="molecule type" value="Genomic_DNA"/>
</dbReference>
<gene>
    <name evidence="3" type="ORF">GGR89_000987</name>
</gene>
<evidence type="ECO:0000313" key="4">
    <source>
        <dbReference type="Proteomes" id="UP000531251"/>
    </source>
</evidence>
<evidence type="ECO:0000256" key="2">
    <source>
        <dbReference type="SAM" id="SignalP"/>
    </source>
</evidence>
<dbReference type="SUPFAM" id="SSF56935">
    <property type="entry name" value="Porins"/>
    <property type="match status" value="1"/>
</dbReference>
<keyword evidence="4" id="KW-1185">Reference proteome</keyword>
<dbReference type="RefSeq" id="WP_241217809.1">
    <property type="nucleotide sequence ID" value="NZ_BAAADY010000021.1"/>
</dbReference>
<evidence type="ECO:0008006" key="5">
    <source>
        <dbReference type="Google" id="ProtNLM"/>
    </source>
</evidence>
<name>A0A7X5XX37_9SPHN</name>
<feature type="signal peptide" evidence="2">
    <location>
        <begin position="1"/>
        <end position="18"/>
    </location>
</feature>
<accession>A0A7X5XX37</accession>
<evidence type="ECO:0000313" key="3">
    <source>
        <dbReference type="EMBL" id="NJB96687.1"/>
    </source>
</evidence>
<feature type="chain" id="PRO_5031446701" description="Alginate export domain-containing protein" evidence="2">
    <location>
        <begin position="19"/>
        <end position="439"/>
    </location>
</feature>
<dbReference type="AlphaFoldDB" id="A0A7X5XX37"/>
<proteinExistence type="predicted"/>
<organism evidence="3 4">
    <name type="scientific">Sphingomonas trueperi</name>
    <dbReference type="NCBI Taxonomy" id="53317"/>
    <lineage>
        <taxon>Bacteria</taxon>
        <taxon>Pseudomonadati</taxon>
        <taxon>Pseudomonadota</taxon>
        <taxon>Alphaproteobacteria</taxon>
        <taxon>Sphingomonadales</taxon>
        <taxon>Sphingomonadaceae</taxon>
        <taxon>Sphingomonas</taxon>
    </lineage>
</organism>